<evidence type="ECO:0000313" key="9">
    <source>
        <dbReference type="Proteomes" id="UP000251835"/>
    </source>
</evidence>
<feature type="domain" description="ABC transporter" evidence="7">
    <location>
        <begin position="352"/>
        <end position="565"/>
    </location>
</feature>
<dbReference type="FunFam" id="3.40.50.300:FF:000070">
    <property type="entry name" value="Putative ABC transporter ATP-binding component"/>
    <property type="match status" value="1"/>
</dbReference>
<dbReference type="PANTHER" id="PTHR42855:SF2">
    <property type="entry name" value="DRUG RESISTANCE ABC TRANSPORTER,ATP-BINDING PROTEIN"/>
    <property type="match status" value="1"/>
</dbReference>
<evidence type="ECO:0000256" key="3">
    <source>
        <dbReference type="ARBA" id="ARBA00022840"/>
    </source>
</evidence>
<dbReference type="PROSITE" id="PS00211">
    <property type="entry name" value="ABC_TRANSPORTER_1"/>
    <property type="match status" value="2"/>
</dbReference>
<keyword evidence="6" id="KW-0175">Coiled coil</keyword>
<dbReference type="CDD" id="cd03221">
    <property type="entry name" value="ABCF_EF-3"/>
    <property type="match status" value="2"/>
</dbReference>
<feature type="domain" description="ABC transporter" evidence="7">
    <location>
        <begin position="22"/>
        <end position="284"/>
    </location>
</feature>
<dbReference type="SMART" id="SM00382">
    <property type="entry name" value="AAA"/>
    <property type="match status" value="2"/>
</dbReference>
<feature type="coiled-coil region" evidence="6">
    <location>
        <begin position="582"/>
        <end position="664"/>
    </location>
</feature>
<evidence type="ECO:0000256" key="1">
    <source>
        <dbReference type="ARBA" id="ARBA00022737"/>
    </source>
</evidence>
<evidence type="ECO:0000256" key="4">
    <source>
        <dbReference type="ARBA" id="ARBA00061551"/>
    </source>
</evidence>
<dbReference type="Pfam" id="PF00005">
    <property type="entry name" value="ABC_tran"/>
    <property type="match status" value="2"/>
</dbReference>
<comment type="caution">
    <text evidence="8">The sequence shown here is derived from an EMBL/GenBank/DDBJ whole genome shotgun (WGS) entry which is preliminary data.</text>
</comment>
<accession>A0A7L4URE8</accession>
<evidence type="ECO:0000259" key="7">
    <source>
        <dbReference type="PROSITE" id="PS50893"/>
    </source>
</evidence>
<dbReference type="InterPro" id="IPR027417">
    <property type="entry name" value="P-loop_NTPase"/>
</dbReference>
<keyword evidence="2" id="KW-0547">Nucleotide-binding</keyword>
<organism evidence="8 9">
    <name type="scientific">Balneicella halophila</name>
    <dbReference type="NCBI Taxonomy" id="1537566"/>
    <lineage>
        <taxon>Bacteria</taxon>
        <taxon>Pseudomonadati</taxon>
        <taxon>Bacteroidota</taxon>
        <taxon>Bacteroidia</taxon>
        <taxon>Bacteroidales</taxon>
        <taxon>Balneicellaceae</taxon>
        <taxon>Balneicella</taxon>
    </lineage>
</organism>
<dbReference type="FunFam" id="3.40.50.300:FF:000011">
    <property type="entry name" value="Putative ABC transporter ATP-binding component"/>
    <property type="match status" value="1"/>
</dbReference>
<reference evidence="8 9" key="1">
    <citation type="submission" date="2018-05" db="EMBL/GenBank/DDBJ databases">
        <title>Genomic Encyclopedia of Type Strains, Phase IV (KMG-IV): sequencing the most valuable type-strain genomes for metagenomic binning, comparative biology and taxonomic classification.</title>
        <authorList>
            <person name="Goeker M."/>
        </authorList>
    </citation>
    <scope>NUCLEOTIDE SEQUENCE [LARGE SCALE GENOMIC DNA]</scope>
    <source>
        <strain evidence="8 9">DSM 28579</strain>
    </source>
</reference>
<keyword evidence="9" id="KW-1185">Reference proteome</keyword>
<evidence type="ECO:0000256" key="5">
    <source>
        <dbReference type="ARBA" id="ARBA00074044"/>
    </source>
</evidence>
<dbReference type="NCBIfam" id="NF000355">
    <property type="entry name" value="ribo_prot_ABC_F"/>
    <property type="match status" value="1"/>
</dbReference>
<keyword evidence="3 8" id="KW-0067">ATP-binding</keyword>
<comment type="similarity">
    <text evidence="4">Belongs to the ABC transporter superfamily. ABCF family. YbiT subfamily.</text>
</comment>
<sequence length="670" mass="76565">MERDKIALGLFLLLDYLCTKFKKLISLNKIGLHFGGFQLFNDVSLLISPKDKIGLVGRNGAGKSTLMKLMVGLETPNEGTISKPSDLTIGYLPQQLKLSDERTLWEETRLAFSEVLKLNSAIESLTEKLADTTVERSEEEFMELSQRLSDLTAKQQMLGQYSLEQKAEQILFGLGFERKDFDQPTATFSGGWRMRIELAKLLLREPDILLLDEPTNHLDINSIQWLENFLKNYSGAILLVSHDKAFLDNITKRTVEIVLGKVYDYAVPYSKFLQLRAERREQQQRAYENQQKMIKETEDFIERFRYKATKSVQVQSRIKQLEKLDRIEIDEVDTRGLKIRFASPPRSGKITVELENLHKSYDTKEVLAGVDLIVERGEKIALVGKNGEGKSTLIKCIVGDTEFTGKSELGHNVSVGYFAQNQAQLLDEELTVFETIEQIVDGGNQTQIQTILGAFLFSGDDVQKKVKVLSGGERSRLAMIQLLMKPYNFLILDEPTNHLDIPSKELLKEALANYEGTVLLVSHDRDFLNGLAEKVYEVAHKKVKEYIGGIYDYLEKKQLESLEQLNLTSQTTKTEVKTVSENKLAYKERKELSKQLRKAEKLATQYEEEISKLEEQLGGIEKKLANPSDEQDMHKLSTLYQSLQRQIEKNMELWEQSVEEVEALKEKLDL</sequence>
<dbReference type="InterPro" id="IPR032781">
    <property type="entry name" value="ABC_tran_Xtn"/>
</dbReference>
<dbReference type="Gene3D" id="1.10.287.380">
    <property type="entry name" value="Valyl-tRNA synthetase, C-terminal domain"/>
    <property type="match status" value="1"/>
</dbReference>
<dbReference type="InterPro" id="IPR017871">
    <property type="entry name" value="ABC_transporter-like_CS"/>
</dbReference>
<dbReference type="SUPFAM" id="SSF52540">
    <property type="entry name" value="P-loop containing nucleoside triphosphate hydrolases"/>
    <property type="match status" value="2"/>
</dbReference>
<name>A0A7L4URE8_BALHA</name>
<dbReference type="GO" id="GO:0005524">
    <property type="term" value="F:ATP binding"/>
    <property type="evidence" value="ECO:0007669"/>
    <property type="project" value="UniProtKB-KW"/>
</dbReference>
<keyword evidence="1" id="KW-0677">Repeat</keyword>
<dbReference type="AlphaFoldDB" id="A0A7L4URE8"/>
<dbReference type="Proteomes" id="UP000251835">
    <property type="component" value="Unassembled WGS sequence"/>
</dbReference>
<evidence type="ECO:0000256" key="2">
    <source>
        <dbReference type="ARBA" id="ARBA00022741"/>
    </source>
</evidence>
<dbReference type="InterPro" id="IPR003593">
    <property type="entry name" value="AAA+_ATPase"/>
</dbReference>
<evidence type="ECO:0000256" key="6">
    <source>
        <dbReference type="SAM" id="Coils"/>
    </source>
</evidence>
<dbReference type="PROSITE" id="PS50893">
    <property type="entry name" value="ABC_TRANSPORTER_2"/>
    <property type="match status" value="2"/>
</dbReference>
<dbReference type="Gene3D" id="3.40.50.300">
    <property type="entry name" value="P-loop containing nucleotide triphosphate hydrolases"/>
    <property type="match status" value="2"/>
</dbReference>
<dbReference type="Pfam" id="PF12848">
    <property type="entry name" value="ABC_tran_Xtn"/>
    <property type="match status" value="1"/>
</dbReference>
<gene>
    <name evidence="8" type="ORF">C7377_0650</name>
</gene>
<proteinExistence type="inferred from homology"/>
<dbReference type="InterPro" id="IPR037118">
    <property type="entry name" value="Val-tRNA_synth_C_sf"/>
</dbReference>
<dbReference type="EMBL" id="QENZ01000003">
    <property type="protein sequence ID" value="PVX52336.1"/>
    <property type="molecule type" value="Genomic_DNA"/>
</dbReference>
<dbReference type="InterPro" id="IPR051309">
    <property type="entry name" value="ABCF_ATPase"/>
</dbReference>
<dbReference type="PANTHER" id="PTHR42855">
    <property type="entry name" value="ABC TRANSPORTER ATP-BINDING SUBUNIT"/>
    <property type="match status" value="1"/>
</dbReference>
<dbReference type="InterPro" id="IPR003439">
    <property type="entry name" value="ABC_transporter-like_ATP-bd"/>
</dbReference>
<dbReference type="GO" id="GO:0016887">
    <property type="term" value="F:ATP hydrolysis activity"/>
    <property type="evidence" value="ECO:0007669"/>
    <property type="project" value="InterPro"/>
</dbReference>
<protein>
    <recommendedName>
        <fullName evidence="5">Probable ATP-binding protein YbiT</fullName>
    </recommendedName>
</protein>
<evidence type="ECO:0000313" key="8">
    <source>
        <dbReference type="EMBL" id="PVX52336.1"/>
    </source>
</evidence>